<dbReference type="Proteomes" id="UP001374579">
    <property type="component" value="Unassembled WGS sequence"/>
</dbReference>
<dbReference type="Gene3D" id="2.60.120.260">
    <property type="entry name" value="Galactose-binding domain-like"/>
    <property type="match status" value="1"/>
</dbReference>
<reference evidence="1 2" key="1">
    <citation type="submission" date="2024-02" db="EMBL/GenBank/DDBJ databases">
        <title>Chromosome-scale genome assembly of the rough periwinkle Littorina saxatilis.</title>
        <authorList>
            <person name="De Jode A."/>
            <person name="Faria R."/>
            <person name="Formenti G."/>
            <person name="Sims Y."/>
            <person name="Smith T.P."/>
            <person name="Tracey A."/>
            <person name="Wood J.M.D."/>
            <person name="Zagrodzka Z.B."/>
            <person name="Johannesson K."/>
            <person name="Butlin R.K."/>
            <person name="Leder E.H."/>
        </authorList>
    </citation>
    <scope>NUCLEOTIDE SEQUENCE [LARGE SCALE GENOMIC DNA]</scope>
    <source>
        <strain evidence="1">Snail1</strain>
        <tissue evidence="1">Muscle</tissue>
    </source>
</reference>
<dbReference type="InterPro" id="IPR051941">
    <property type="entry name" value="BG_Antigen-Binding_Lectin"/>
</dbReference>
<dbReference type="InterPro" id="IPR008979">
    <property type="entry name" value="Galactose-bd-like_sf"/>
</dbReference>
<comment type="caution">
    <text evidence="1">The sequence shown here is derived from an EMBL/GenBank/DDBJ whole genome shotgun (WGS) entry which is preliminary data.</text>
</comment>
<dbReference type="AlphaFoldDB" id="A0AAN9GAS9"/>
<name>A0AAN9GAS9_9CAEN</name>
<dbReference type="PANTHER" id="PTHR45713:SF6">
    <property type="entry name" value="F5_8 TYPE C DOMAIN-CONTAINING PROTEIN"/>
    <property type="match status" value="1"/>
</dbReference>
<dbReference type="EMBL" id="JBAMIC010000010">
    <property type="protein sequence ID" value="KAK7101551.1"/>
    <property type="molecule type" value="Genomic_DNA"/>
</dbReference>
<evidence type="ECO:0000313" key="1">
    <source>
        <dbReference type="EMBL" id="KAK7101551.1"/>
    </source>
</evidence>
<protein>
    <recommendedName>
        <fullName evidence="3">Fucolectin-related molecule</fullName>
    </recommendedName>
</protein>
<evidence type="ECO:0000313" key="2">
    <source>
        <dbReference type="Proteomes" id="UP001374579"/>
    </source>
</evidence>
<keyword evidence="2" id="KW-1185">Reference proteome</keyword>
<accession>A0AAN9GAS9</accession>
<dbReference type="PANTHER" id="PTHR45713">
    <property type="entry name" value="FTP DOMAIN-CONTAINING PROTEIN"/>
    <property type="match status" value="1"/>
</dbReference>
<dbReference type="SUPFAM" id="SSF49785">
    <property type="entry name" value="Galactose-binding domain-like"/>
    <property type="match status" value="1"/>
</dbReference>
<organism evidence="1 2">
    <name type="scientific">Littorina saxatilis</name>
    <dbReference type="NCBI Taxonomy" id="31220"/>
    <lineage>
        <taxon>Eukaryota</taxon>
        <taxon>Metazoa</taxon>
        <taxon>Spiralia</taxon>
        <taxon>Lophotrochozoa</taxon>
        <taxon>Mollusca</taxon>
        <taxon>Gastropoda</taxon>
        <taxon>Caenogastropoda</taxon>
        <taxon>Littorinimorpha</taxon>
        <taxon>Littorinoidea</taxon>
        <taxon>Littorinidae</taxon>
        <taxon>Littorina</taxon>
    </lineage>
</organism>
<proteinExistence type="predicted"/>
<sequence>MSSTHDNLHGGRSSPACLAVNGKTDTVYRTLNTSKPNCVHTAVGDTNASWEVDLGRNYTVTNITIYRRERFQRRMSGIHVEVDSQTCYTFPLVNVDYRTLNSLPEKIDVTCTPPLTGRVVRLQKRGQPLNFDYGAELINICEVQVWGCRDGLYGADCGEQCGQCAGSDTCSAVSGHCPNRCQPGWKGDNCKQGKT</sequence>
<dbReference type="Pfam" id="PF22633">
    <property type="entry name" value="F5_F8_type_C_2"/>
    <property type="match status" value="1"/>
</dbReference>
<gene>
    <name evidence="1" type="ORF">V1264_019917</name>
</gene>
<evidence type="ECO:0008006" key="3">
    <source>
        <dbReference type="Google" id="ProtNLM"/>
    </source>
</evidence>